<name>A0A7M7J8T2_VARDE</name>
<dbReference type="KEGG" id="vde:111244980"/>
<keyword evidence="2 3" id="KW-0175">Coiled coil</keyword>
<dbReference type="GO" id="GO:0048786">
    <property type="term" value="C:presynaptic active zone"/>
    <property type="evidence" value="ECO:0007669"/>
    <property type="project" value="TreeGrafter"/>
</dbReference>
<feature type="region of interest" description="Disordered" evidence="4">
    <location>
        <begin position="67"/>
        <end position="103"/>
    </location>
</feature>
<dbReference type="Pfam" id="PF07647">
    <property type="entry name" value="SAM_2"/>
    <property type="match status" value="2"/>
</dbReference>
<dbReference type="SMART" id="SM00454">
    <property type="entry name" value="SAM"/>
    <property type="match status" value="3"/>
</dbReference>
<evidence type="ECO:0000313" key="6">
    <source>
        <dbReference type="EnsemblMetazoa" id="XP_022648386"/>
    </source>
</evidence>
<dbReference type="PANTHER" id="PTHR12587">
    <property type="entry name" value="LAR INTERACTING PROTEIN LIP -RELATED PROTEIN"/>
    <property type="match status" value="1"/>
</dbReference>
<evidence type="ECO:0000313" key="7">
    <source>
        <dbReference type="Proteomes" id="UP000594260"/>
    </source>
</evidence>
<dbReference type="EnsemblMetazoa" id="XM_022792651">
    <property type="protein sequence ID" value="XP_022648386"/>
    <property type="gene ID" value="LOC111244980"/>
</dbReference>
<dbReference type="PROSITE" id="PS50105">
    <property type="entry name" value="SAM_DOMAIN"/>
    <property type="match status" value="1"/>
</dbReference>
<feature type="compositionally biased region" description="Polar residues" evidence="4">
    <location>
        <begin position="257"/>
        <end position="268"/>
    </location>
</feature>
<dbReference type="InterPro" id="IPR013761">
    <property type="entry name" value="SAM/pointed_sf"/>
</dbReference>
<evidence type="ECO:0000256" key="3">
    <source>
        <dbReference type="SAM" id="Coils"/>
    </source>
</evidence>
<organism evidence="6 7">
    <name type="scientific">Varroa destructor</name>
    <name type="common">Honeybee mite</name>
    <dbReference type="NCBI Taxonomy" id="109461"/>
    <lineage>
        <taxon>Eukaryota</taxon>
        <taxon>Metazoa</taxon>
        <taxon>Ecdysozoa</taxon>
        <taxon>Arthropoda</taxon>
        <taxon>Chelicerata</taxon>
        <taxon>Arachnida</taxon>
        <taxon>Acari</taxon>
        <taxon>Parasitiformes</taxon>
        <taxon>Mesostigmata</taxon>
        <taxon>Gamasina</taxon>
        <taxon>Dermanyssoidea</taxon>
        <taxon>Varroidae</taxon>
        <taxon>Varroa</taxon>
    </lineage>
</organism>
<sequence length="762" mass="84331">MASKIIKFVMSSSFRLSPLPPKESSPALADASQVLAAALKEMDSIIASAEIDNTHEASDAYNNSLESLEAPRKHRNNYGTAMYRSLERPSKSRPRSPYASLEPAKPVVLESPVYRESPVSTGRLLPSSITSDTTGTDMSDLSELMTLRNENIDLKKELFEMQQALAMQRAESESLSQELQRKRAQLEAAEEQLAIEVRMRKKIESERLQLMTDVPAMKLQLMRSEKERVDLTARLKSLQSGFQRTLSNLTAADLSGVRSSTPTRTGHSNAEKPPLPRPNMSPVFSNTIAASPSSQRKANNERFQRFPQAMYSTLPRNYKPPTSVSKQEKSTNVSSNGSSSANVSDAFEGNGELRALEARSTSAPELNNPDRAIGIKGTVNGSTLMQPIISHTSAPRKILKLIGKLSRSNSASNSSIGSFKRNTSTRATAMPRLCGWKSNEHLKRPLVKWDKKCIASFFQQLDLYDLYDSHLLAVHTGEALVQLIKSDSFQSTIKHPLHKRKLLLAIEVFVRNDSLLKSAICLDTKWALSWLDDLGLPQYTDAFQEAQVDGLILNNMTLEDAGILKINSQLGLLSLKWGIYVLRSTNFDPGCLKRRSADTKRKETIDEVSLWTNHRLMEWLRDIDLAEYAPNLRGSGIHGALLVYEDSLGEKLLAELLNIAPAKTLLRKHLTQQLKNLLGDAIIQRKRAAEATSTVPLSPSTKIKFPKGTLGRRSKKKCDQTLVCPYDLAGFLPSSSVDAMTTSMSTVMTSSTHSSLSSNSTL</sequence>
<dbReference type="SUPFAM" id="SSF47769">
    <property type="entry name" value="SAM/Pointed domain"/>
    <property type="match status" value="2"/>
</dbReference>
<dbReference type="InterPro" id="IPR001660">
    <property type="entry name" value="SAM"/>
</dbReference>
<keyword evidence="7" id="KW-1185">Reference proteome</keyword>
<keyword evidence="1" id="KW-0677">Repeat</keyword>
<feature type="compositionally biased region" description="Polar residues" evidence="4">
    <location>
        <begin position="310"/>
        <end position="325"/>
    </location>
</feature>
<evidence type="ECO:0000259" key="5">
    <source>
        <dbReference type="PROSITE" id="PS50105"/>
    </source>
</evidence>
<evidence type="ECO:0000256" key="4">
    <source>
        <dbReference type="SAM" id="MobiDB-lite"/>
    </source>
</evidence>
<evidence type="ECO:0000256" key="1">
    <source>
        <dbReference type="ARBA" id="ARBA00022737"/>
    </source>
</evidence>
<dbReference type="RefSeq" id="XP_022648386.1">
    <property type="nucleotide sequence ID" value="XM_022792651.1"/>
</dbReference>
<accession>A0A7M7J8T2</accession>
<evidence type="ECO:0000256" key="2">
    <source>
        <dbReference type="ARBA" id="ARBA00023054"/>
    </source>
</evidence>
<proteinExistence type="predicted"/>
<dbReference type="InterPro" id="IPR029515">
    <property type="entry name" value="Liprin"/>
</dbReference>
<reference evidence="6" key="1">
    <citation type="submission" date="2021-01" db="UniProtKB">
        <authorList>
            <consortium name="EnsemblMetazoa"/>
        </authorList>
    </citation>
    <scope>IDENTIFICATION</scope>
</reference>
<dbReference type="GeneID" id="111244980"/>
<dbReference type="GO" id="GO:0007528">
    <property type="term" value="P:neuromuscular junction development"/>
    <property type="evidence" value="ECO:0007669"/>
    <property type="project" value="TreeGrafter"/>
</dbReference>
<feature type="region of interest" description="Disordered" evidence="4">
    <location>
        <begin position="253"/>
        <end position="345"/>
    </location>
</feature>
<feature type="coiled-coil region" evidence="3">
    <location>
        <begin position="144"/>
        <end position="206"/>
    </location>
</feature>
<dbReference type="OrthoDB" id="6516566at2759"/>
<dbReference type="InParanoid" id="A0A7M7J8T2"/>
<dbReference type="FunCoup" id="A0A7M7J8T2">
    <property type="interactions" value="145"/>
</dbReference>
<dbReference type="PANTHER" id="PTHR12587:SF14">
    <property type="entry name" value="AT31531P"/>
    <property type="match status" value="1"/>
</dbReference>
<protein>
    <recommendedName>
        <fullName evidence="5">SAM domain-containing protein</fullName>
    </recommendedName>
</protein>
<dbReference type="Proteomes" id="UP000594260">
    <property type="component" value="Unplaced"/>
</dbReference>
<feature type="compositionally biased region" description="Polar residues" evidence="4">
    <location>
        <begin position="282"/>
        <end position="297"/>
    </location>
</feature>
<dbReference type="AlphaFoldDB" id="A0A7M7J8T2"/>
<dbReference type="Gene3D" id="1.10.150.50">
    <property type="entry name" value="Transcription Factor, Ets-1"/>
    <property type="match status" value="3"/>
</dbReference>
<feature type="domain" description="SAM" evidence="5">
    <location>
        <begin position="530"/>
        <end position="572"/>
    </location>
</feature>
<feature type="compositionally biased region" description="Low complexity" evidence="4">
    <location>
        <begin position="330"/>
        <end position="344"/>
    </location>
</feature>